<dbReference type="AlphaFoldDB" id="A0AAW0Z1F8"/>
<keyword evidence="1 3" id="KW-0732">Signal</keyword>
<name>A0AAW0Z1F8_9TREE</name>
<feature type="compositionally biased region" description="Polar residues" evidence="2">
    <location>
        <begin position="174"/>
        <end position="197"/>
    </location>
</feature>
<feature type="signal peptide" evidence="3">
    <location>
        <begin position="1"/>
        <end position="28"/>
    </location>
</feature>
<dbReference type="EMBL" id="JBCAWK010000005">
    <property type="protein sequence ID" value="KAK8858580.1"/>
    <property type="molecule type" value="Genomic_DNA"/>
</dbReference>
<dbReference type="KEGG" id="kne:92180067"/>
<proteinExistence type="predicted"/>
<dbReference type="InterPro" id="IPR032675">
    <property type="entry name" value="LRR_dom_sf"/>
</dbReference>
<keyword evidence="5" id="KW-1185">Reference proteome</keyword>
<reference evidence="4 5" key="1">
    <citation type="journal article" date="2024" name="bioRxiv">
        <title>Comparative genomics of Cryptococcus and Kwoniella reveals pathogenesis evolution and contrasting karyotype dynamics via intercentromeric recombination or chromosome fusion.</title>
        <authorList>
            <person name="Coelho M.A."/>
            <person name="David-Palma M."/>
            <person name="Shea T."/>
            <person name="Bowers K."/>
            <person name="McGinley-Smith S."/>
            <person name="Mohammad A.W."/>
            <person name="Gnirke A."/>
            <person name="Yurkov A.M."/>
            <person name="Nowrousian M."/>
            <person name="Sun S."/>
            <person name="Cuomo C.A."/>
            <person name="Heitman J."/>
        </authorList>
    </citation>
    <scope>NUCLEOTIDE SEQUENCE [LARGE SCALE GENOMIC DNA]</scope>
    <source>
        <strain evidence="4 5">CBS 13917</strain>
    </source>
</reference>
<feature type="compositionally biased region" description="Acidic residues" evidence="2">
    <location>
        <begin position="152"/>
        <end position="162"/>
    </location>
</feature>
<dbReference type="Gene3D" id="3.80.10.10">
    <property type="entry name" value="Ribonuclease Inhibitor"/>
    <property type="match status" value="2"/>
</dbReference>
<evidence type="ECO:0000256" key="3">
    <source>
        <dbReference type="SAM" id="SignalP"/>
    </source>
</evidence>
<dbReference type="Proteomes" id="UP001388673">
    <property type="component" value="Unassembled WGS sequence"/>
</dbReference>
<dbReference type="SUPFAM" id="SSF52058">
    <property type="entry name" value="L domain-like"/>
    <property type="match status" value="1"/>
</dbReference>
<feature type="region of interest" description="Disordered" evidence="2">
    <location>
        <begin position="31"/>
        <end position="57"/>
    </location>
</feature>
<feature type="compositionally biased region" description="Polar residues" evidence="2">
    <location>
        <begin position="316"/>
        <end position="345"/>
    </location>
</feature>
<accession>A0AAW0Z1F8</accession>
<evidence type="ECO:0000313" key="5">
    <source>
        <dbReference type="Proteomes" id="UP001388673"/>
    </source>
</evidence>
<gene>
    <name evidence="4" type="ORF">IAR55_002809</name>
</gene>
<sequence length="808" mass="84705">MRPSRPFLSLSQLSVILFILSTLSNTTALQLTPEPSTKTSSHRNRKQSRSYLSSSKRASAPRRFGYFSFSRHPSSLPPFDPRSGVDGVLVHRGVVEEYITGSGGFANELQGSLNKVETGGGGGREVVEQLREGGGDDPTDDTFVFVERSLDDQVEPPEEEGIGCEKREEASAPLTKNQSTLHPSSSTWTASLNTTGRPHSDKVLWSPLTHDLPSGLVKRRKDYNHQDQDEGDGGSGGGGERLGGGEWDDGPRRHSGKKGKGEGGDDDDDTVSSPDWDDGRSSHGQAYGVESKSEYDSHQGSDVTDGPEDQDDSPHNVHSNSATSRPPHRGSSSTNALGPNSYSHNTDPDPDPDADALSAQTHHADTPAYSGGGAHRLAQSAYGSSAKSDCSRLSQFYRAMSPPSGNGQAGWTRSDGWEDEDDTQCCHWSGVTCEPVTERVVALDLADNGLSGTLSGYLFALDRLSKVDLSSNNLISIPDRFTTLPHLSHLNLSASQLTGTIPTSLFTSTSVINVDLSHNNLTGHVDIASPKLLTLNLEGNKLQGITFDTSQLGSLSKVLIGENSFVGVLPDLSMIEGLSVFDASNNNTGPLFDISQMLKLTGLDLRSNSISGPFPTLPPSLTSLHLSSNAFTGPIPILPAPVSLTSCYVLPNAFSPCPSAADLADPNSLASKCHLSSCGVPSSAPAGIANVGPATAVASTSGIQGGNKGPGIPVSPLPGETLDAITPSALQNPVPVVGQVIVPANGHTSPGQAPGSQSITGQGAQPVTLNAQHNIGWSNLSSASSPIYCRDVPLLTCILGSTILLGLL</sequence>
<protein>
    <recommendedName>
        <fullName evidence="6">Leucine-rich repeat-containing N-terminal plant-type domain-containing protein</fullName>
    </recommendedName>
</protein>
<evidence type="ECO:0000256" key="2">
    <source>
        <dbReference type="SAM" id="MobiDB-lite"/>
    </source>
</evidence>
<feature type="chain" id="PRO_5043766032" description="Leucine-rich repeat-containing N-terminal plant-type domain-containing protein" evidence="3">
    <location>
        <begin position="29"/>
        <end position="808"/>
    </location>
</feature>
<evidence type="ECO:0000256" key="1">
    <source>
        <dbReference type="ARBA" id="ARBA00022729"/>
    </source>
</evidence>
<evidence type="ECO:0008006" key="6">
    <source>
        <dbReference type="Google" id="ProtNLM"/>
    </source>
</evidence>
<dbReference type="PANTHER" id="PTHR48060">
    <property type="entry name" value="DNA DAMAGE-REPAIR/TOLERATION PROTEIN DRT100"/>
    <property type="match status" value="1"/>
</dbReference>
<dbReference type="RefSeq" id="XP_066803421.1">
    <property type="nucleotide sequence ID" value="XM_066945920.1"/>
</dbReference>
<comment type="caution">
    <text evidence="4">The sequence shown here is derived from an EMBL/GenBank/DDBJ whole genome shotgun (WGS) entry which is preliminary data.</text>
</comment>
<dbReference type="GeneID" id="92180067"/>
<feature type="region of interest" description="Disordered" evidence="2">
    <location>
        <begin position="152"/>
        <end position="358"/>
    </location>
</feature>
<organism evidence="4 5">
    <name type="scientific">Kwoniella newhampshirensis</name>
    <dbReference type="NCBI Taxonomy" id="1651941"/>
    <lineage>
        <taxon>Eukaryota</taxon>
        <taxon>Fungi</taxon>
        <taxon>Dikarya</taxon>
        <taxon>Basidiomycota</taxon>
        <taxon>Agaricomycotina</taxon>
        <taxon>Tremellomycetes</taxon>
        <taxon>Tremellales</taxon>
        <taxon>Cryptococcaceae</taxon>
        <taxon>Kwoniella</taxon>
    </lineage>
</organism>
<evidence type="ECO:0000313" key="4">
    <source>
        <dbReference type="EMBL" id="KAK8858580.1"/>
    </source>
</evidence>
<dbReference type="PANTHER" id="PTHR48060:SF7">
    <property type="entry name" value="DNA DAMAGE-REPAIR_TOLERATION PROTEIN DRT100"/>
    <property type="match status" value="1"/>
</dbReference>
<dbReference type="InterPro" id="IPR053211">
    <property type="entry name" value="DNA_repair-toleration"/>
</dbReference>
<feature type="compositionally biased region" description="Gly residues" evidence="2">
    <location>
        <begin position="233"/>
        <end position="245"/>
    </location>
</feature>